<proteinExistence type="predicted"/>
<evidence type="ECO:0000313" key="2">
    <source>
        <dbReference type="EMBL" id="CAA9319895.1"/>
    </source>
</evidence>
<keyword evidence="2" id="KW-0548">Nucleotidyltransferase</keyword>
<feature type="compositionally biased region" description="Basic residues" evidence="1">
    <location>
        <begin position="14"/>
        <end position="26"/>
    </location>
</feature>
<feature type="region of interest" description="Disordered" evidence="1">
    <location>
        <begin position="14"/>
        <end position="47"/>
    </location>
</feature>
<feature type="non-terminal residue" evidence="2">
    <location>
        <position position="47"/>
    </location>
</feature>
<dbReference type="GO" id="GO:0004515">
    <property type="term" value="F:nicotinate-nucleotide adenylyltransferase activity"/>
    <property type="evidence" value="ECO:0007669"/>
    <property type="project" value="UniProtKB-EC"/>
</dbReference>
<dbReference type="EMBL" id="CADCTQ010000570">
    <property type="protein sequence ID" value="CAA9319895.1"/>
    <property type="molecule type" value="Genomic_DNA"/>
</dbReference>
<dbReference type="EC" id="2.7.7.18" evidence="2"/>
<accession>A0A6J4L1F2</accession>
<reference evidence="2" key="1">
    <citation type="submission" date="2020-02" db="EMBL/GenBank/DDBJ databases">
        <authorList>
            <person name="Meier V. D."/>
        </authorList>
    </citation>
    <scope>NUCLEOTIDE SEQUENCE</scope>
    <source>
        <strain evidence="2">AVDCRST_MAG56</strain>
    </source>
</reference>
<name>A0A6J4L1F2_9SPHI</name>
<organism evidence="2">
    <name type="scientific">uncultured Cytophagales bacterium</name>
    <dbReference type="NCBI Taxonomy" id="158755"/>
    <lineage>
        <taxon>Bacteria</taxon>
        <taxon>Pseudomonadati</taxon>
        <taxon>Bacteroidota</taxon>
        <taxon>Sphingobacteriia</taxon>
        <taxon>Sphingobacteriales</taxon>
        <taxon>environmental samples</taxon>
    </lineage>
</organism>
<evidence type="ECO:0000256" key="1">
    <source>
        <dbReference type="SAM" id="MobiDB-lite"/>
    </source>
</evidence>
<sequence>EDWLVFRLLQPHSRRAPGHCQHHGLQHRPGAGVAGGVAPQPVQEKQV</sequence>
<gene>
    <name evidence="2" type="ORF">AVDCRST_MAG56-6880</name>
</gene>
<protein>
    <submittedName>
        <fullName evidence="2">Nicotinate-nucleotide adenylyltransferase</fullName>
        <ecNumber evidence="2">2.7.7.18</ecNumber>
    </submittedName>
</protein>
<keyword evidence="2" id="KW-0808">Transferase</keyword>
<feature type="non-terminal residue" evidence="2">
    <location>
        <position position="1"/>
    </location>
</feature>
<feature type="compositionally biased region" description="Low complexity" evidence="1">
    <location>
        <begin position="36"/>
        <end position="47"/>
    </location>
</feature>
<dbReference type="AlphaFoldDB" id="A0A6J4L1F2"/>